<name>A0A8S4BIP7_9TELE</name>
<dbReference type="Proteomes" id="UP000677803">
    <property type="component" value="Unassembled WGS sequence"/>
</dbReference>
<keyword evidence="2" id="KW-1185">Reference proteome</keyword>
<organism evidence="1 2">
    <name type="scientific">Menidia menidia</name>
    <name type="common">Atlantic silverside</name>
    <dbReference type="NCBI Taxonomy" id="238744"/>
    <lineage>
        <taxon>Eukaryota</taxon>
        <taxon>Metazoa</taxon>
        <taxon>Chordata</taxon>
        <taxon>Craniata</taxon>
        <taxon>Vertebrata</taxon>
        <taxon>Euteleostomi</taxon>
        <taxon>Actinopterygii</taxon>
        <taxon>Neopterygii</taxon>
        <taxon>Teleostei</taxon>
        <taxon>Neoteleostei</taxon>
        <taxon>Acanthomorphata</taxon>
        <taxon>Ovalentaria</taxon>
        <taxon>Atherinomorphae</taxon>
        <taxon>Atheriniformes</taxon>
        <taxon>Atherinopsidae</taxon>
        <taxon>Menidiinae</taxon>
        <taxon>Menidia</taxon>
    </lineage>
</organism>
<protein>
    <submittedName>
        <fullName evidence="1">(Atlantic silverside) hypothetical protein</fullName>
    </submittedName>
</protein>
<dbReference type="Gene3D" id="3.30.1120.10">
    <property type="match status" value="1"/>
</dbReference>
<evidence type="ECO:0000313" key="2">
    <source>
        <dbReference type="Proteomes" id="UP000677803"/>
    </source>
</evidence>
<sequence>MDLLQNRGQRPHHQFLFHYCNAYLNAVRWTPANSSSVFIGSSVLIGSSVFKAFFFTPTFSPEDGASCVHTHVCLCTPESVTPHAPPLLYDLRGDPGEARPLTPRSQPDLHMDLYLDVYLDL</sequence>
<evidence type="ECO:0000313" key="1">
    <source>
        <dbReference type="EMBL" id="CAG5958696.1"/>
    </source>
</evidence>
<reference evidence="1" key="1">
    <citation type="submission" date="2021-05" db="EMBL/GenBank/DDBJ databases">
        <authorList>
            <person name="Tigano A."/>
        </authorList>
    </citation>
    <scope>NUCLEOTIDE SEQUENCE</scope>
</reference>
<dbReference type="InterPro" id="IPR017850">
    <property type="entry name" value="Alkaline_phosphatase_core_sf"/>
</dbReference>
<gene>
    <name evidence="1" type="ORF">MMEN_LOCUS15523</name>
</gene>
<dbReference type="SUPFAM" id="SSF53649">
    <property type="entry name" value="Alkaline phosphatase-like"/>
    <property type="match status" value="1"/>
</dbReference>
<dbReference type="EMBL" id="CAJRST010023335">
    <property type="protein sequence ID" value="CAG5958696.1"/>
    <property type="molecule type" value="Genomic_DNA"/>
</dbReference>
<comment type="caution">
    <text evidence="1">The sequence shown here is derived from an EMBL/GenBank/DDBJ whole genome shotgun (WGS) entry which is preliminary data.</text>
</comment>
<dbReference type="AlphaFoldDB" id="A0A8S4BIP7"/>
<accession>A0A8S4BIP7</accession>
<dbReference type="Pfam" id="PF14707">
    <property type="entry name" value="Sulfatase_C"/>
    <property type="match status" value="1"/>
</dbReference>
<proteinExistence type="predicted"/>
<dbReference type="OrthoDB" id="8906738at2759"/>